<organism evidence="2 3">
    <name type="scientific">Candidatus Muproteobacteria bacterium RBG_16_64_10</name>
    <dbReference type="NCBI Taxonomy" id="1817757"/>
    <lineage>
        <taxon>Bacteria</taxon>
        <taxon>Pseudomonadati</taxon>
        <taxon>Pseudomonadota</taxon>
        <taxon>Candidatus Muproteobacteria</taxon>
    </lineage>
</organism>
<dbReference type="InterPro" id="IPR006016">
    <property type="entry name" value="UspA"/>
</dbReference>
<proteinExistence type="predicted"/>
<dbReference type="Proteomes" id="UP000179334">
    <property type="component" value="Unassembled WGS sequence"/>
</dbReference>
<dbReference type="SUPFAM" id="SSF52402">
    <property type="entry name" value="Adenine nucleotide alpha hydrolases-like"/>
    <property type="match status" value="1"/>
</dbReference>
<comment type="caution">
    <text evidence="2">The sequence shown here is derived from an EMBL/GenBank/DDBJ whole genome shotgun (WGS) entry which is preliminary data.</text>
</comment>
<feature type="domain" description="UspA" evidence="1">
    <location>
        <begin position="5"/>
        <end position="151"/>
    </location>
</feature>
<dbReference type="InterPro" id="IPR014729">
    <property type="entry name" value="Rossmann-like_a/b/a_fold"/>
</dbReference>
<evidence type="ECO:0000313" key="2">
    <source>
        <dbReference type="EMBL" id="OGI37119.1"/>
    </source>
</evidence>
<evidence type="ECO:0000259" key="1">
    <source>
        <dbReference type="Pfam" id="PF00582"/>
    </source>
</evidence>
<evidence type="ECO:0000313" key="3">
    <source>
        <dbReference type="Proteomes" id="UP000179334"/>
    </source>
</evidence>
<reference evidence="2 3" key="1">
    <citation type="journal article" date="2016" name="Nat. Commun.">
        <title>Thousands of microbial genomes shed light on interconnected biogeochemical processes in an aquifer system.</title>
        <authorList>
            <person name="Anantharaman K."/>
            <person name="Brown C.T."/>
            <person name="Hug L.A."/>
            <person name="Sharon I."/>
            <person name="Castelle C.J."/>
            <person name="Probst A.J."/>
            <person name="Thomas B.C."/>
            <person name="Singh A."/>
            <person name="Wilkins M.J."/>
            <person name="Karaoz U."/>
            <person name="Brodie E.L."/>
            <person name="Williams K.H."/>
            <person name="Hubbard S.S."/>
            <person name="Banfield J.F."/>
        </authorList>
    </citation>
    <scope>NUCLEOTIDE SEQUENCE [LARGE SCALE GENOMIC DNA]</scope>
</reference>
<protein>
    <recommendedName>
        <fullName evidence="1">UspA domain-containing protein</fullName>
    </recommendedName>
</protein>
<name>A0A1F6SWR8_9PROT</name>
<dbReference type="Pfam" id="PF00582">
    <property type="entry name" value="Usp"/>
    <property type="match status" value="1"/>
</dbReference>
<dbReference type="Gene3D" id="3.40.50.620">
    <property type="entry name" value="HUPs"/>
    <property type="match status" value="1"/>
</dbReference>
<dbReference type="AlphaFoldDB" id="A0A1F6SWR8"/>
<gene>
    <name evidence="2" type="ORF">A2V91_02045</name>
</gene>
<accession>A0A1F6SWR8</accession>
<dbReference type="EMBL" id="MFSR01000098">
    <property type="protein sequence ID" value="OGI37119.1"/>
    <property type="molecule type" value="Genomic_DNA"/>
</dbReference>
<sequence length="156" mass="17771">MLKPKHILLASHGTPGARAAERAAFALCGPKTTLHHLIVVPDFWKGMMGDDWLNNASTRDTYGRYVEAELEGEVRRHIASLERQAAKRRIRYRPEVVFGKPEQCLLDCLKRRRMDFVVLGAPRPKGRAGLRSRMLTEKLLRALPARLLIIPYPHGR</sequence>